<sequence length="136" mass="15615">MEQVVRVGVGVVIMHQNKILLGERIGAHGAHTWATPGGHLEYGEEVEACAIREVYEETGLDVVNVEKLGFTNDYFADEQKHYVTLFVMARCDTHDAEVKEPNKCKQWQWFSLDELPQPLFLPLVNFLEENNTLYQH</sequence>
<evidence type="ECO:0000256" key="3">
    <source>
        <dbReference type="RuleBase" id="RU003476"/>
    </source>
</evidence>
<dbReference type="FunFam" id="3.90.79.10:FF:000060">
    <property type="entry name" value="Nudix hydrolase 1"/>
    <property type="match status" value="1"/>
</dbReference>
<keyword evidence="2 3" id="KW-0378">Hydrolase</keyword>
<keyword evidence="8" id="KW-1185">Reference proteome</keyword>
<evidence type="ECO:0000259" key="4">
    <source>
        <dbReference type="PROSITE" id="PS51462"/>
    </source>
</evidence>
<protein>
    <submittedName>
        <fullName evidence="5">NUDIX domain-containing protein</fullName>
    </submittedName>
    <submittedName>
        <fullName evidence="6">NUDIX hydrolase</fullName>
    </submittedName>
</protein>
<dbReference type="InterPro" id="IPR000086">
    <property type="entry name" value="NUDIX_hydrolase_dom"/>
</dbReference>
<proteinExistence type="inferred from homology"/>
<dbReference type="SUPFAM" id="SSF55811">
    <property type="entry name" value="Nudix"/>
    <property type="match status" value="1"/>
</dbReference>
<evidence type="ECO:0000256" key="2">
    <source>
        <dbReference type="ARBA" id="ARBA00022801"/>
    </source>
</evidence>
<dbReference type="PROSITE" id="PS51462">
    <property type="entry name" value="NUDIX"/>
    <property type="match status" value="1"/>
</dbReference>
<evidence type="ECO:0000313" key="6">
    <source>
        <dbReference type="EMBL" id="WOX30751.1"/>
    </source>
</evidence>
<evidence type="ECO:0000313" key="7">
    <source>
        <dbReference type="Proteomes" id="UP000646877"/>
    </source>
</evidence>
<evidence type="ECO:0000313" key="8">
    <source>
        <dbReference type="Proteomes" id="UP001304419"/>
    </source>
</evidence>
<reference evidence="6 8" key="2">
    <citation type="submission" date="2023-10" db="EMBL/GenBank/DDBJ databases">
        <title>To unveil natural product biosynthetic capacity in Pseudoalteromonas.</title>
        <authorList>
            <person name="Wang J."/>
        </authorList>
    </citation>
    <scope>NUCLEOTIDE SEQUENCE [LARGE SCALE GENOMIC DNA]</scope>
    <source>
        <strain evidence="6 8">DSM 15914</strain>
    </source>
</reference>
<feature type="domain" description="Nudix hydrolase" evidence="4">
    <location>
        <begin position="4"/>
        <end position="136"/>
    </location>
</feature>
<dbReference type="GO" id="GO:0035539">
    <property type="term" value="F:8-oxo-7,8-dihydrodeoxyguanosine triphosphate pyrophosphatase activity"/>
    <property type="evidence" value="ECO:0007669"/>
    <property type="project" value="TreeGrafter"/>
</dbReference>
<dbReference type="PANTHER" id="PTHR16099:SF5">
    <property type="entry name" value="NUCLEOTIDE TRIPHOSPHATE DIPHOSPHATASE NUDT15"/>
    <property type="match status" value="1"/>
</dbReference>
<dbReference type="PANTHER" id="PTHR16099">
    <property type="entry name" value="8-OXO-DGTP DIPHOSPHATES NUDT15"/>
    <property type="match status" value="1"/>
</dbReference>
<dbReference type="Proteomes" id="UP000646877">
    <property type="component" value="Unassembled WGS sequence"/>
</dbReference>
<dbReference type="Proteomes" id="UP001304419">
    <property type="component" value="Chromosome 2"/>
</dbReference>
<dbReference type="InterPro" id="IPR020476">
    <property type="entry name" value="Nudix_hydrolase"/>
</dbReference>
<dbReference type="CDD" id="cd04678">
    <property type="entry name" value="NUDIX_MTH2_Nudt15"/>
    <property type="match status" value="1"/>
</dbReference>
<dbReference type="InterPro" id="IPR020084">
    <property type="entry name" value="NUDIX_hydrolase_CS"/>
</dbReference>
<accession>A0A8I2H2A2</accession>
<dbReference type="AlphaFoldDB" id="A0A8I2H2A2"/>
<organism evidence="5 7">
    <name type="scientific">Pseudoalteromonas maricaloris</name>
    <dbReference type="NCBI Taxonomy" id="184924"/>
    <lineage>
        <taxon>Bacteria</taxon>
        <taxon>Pseudomonadati</taxon>
        <taxon>Pseudomonadota</taxon>
        <taxon>Gammaproteobacteria</taxon>
        <taxon>Alteromonadales</taxon>
        <taxon>Pseudoalteromonadaceae</taxon>
        <taxon>Pseudoalteromonas</taxon>
    </lineage>
</organism>
<dbReference type="Pfam" id="PF00293">
    <property type="entry name" value="NUDIX"/>
    <property type="match status" value="1"/>
</dbReference>
<dbReference type="RefSeq" id="WP_039496445.1">
    <property type="nucleotide sequence ID" value="NZ_CBCSDF010000004.1"/>
</dbReference>
<dbReference type="GO" id="GO:0005829">
    <property type="term" value="C:cytosol"/>
    <property type="evidence" value="ECO:0007669"/>
    <property type="project" value="TreeGrafter"/>
</dbReference>
<comment type="cofactor">
    <cofactor evidence="1">
        <name>Mg(2+)</name>
        <dbReference type="ChEBI" id="CHEBI:18420"/>
    </cofactor>
</comment>
<dbReference type="PROSITE" id="PS00893">
    <property type="entry name" value="NUDIX_BOX"/>
    <property type="match status" value="1"/>
</dbReference>
<name>A0A8I2H2A2_9GAMM</name>
<dbReference type="PRINTS" id="PR00502">
    <property type="entry name" value="NUDIXFAMILY"/>
</dbReference>
<comment type="similarity">
    <text evidence="3">Belongs to the Nudix hydrolase family.</text>
</comment>
<dbReference type="Gene3D" id="3.90.79.10">
    <property type="entry name" value="Nucleoside Triphosphate Pyrophosphohydrolase"/>
    <property type="match status" value="1"/>
</dbReference>
<evidence type="ECO:0000313" key="5">
    <source>
        <dbReference type="EMBL" id="NLR21010.1"/>
    </source>
</evidence>
<dbReference type="InterPro" id="IPR015797">
    <property type="entry name" value="NUDIX_hydrolase-like_dom_sf"/>
</dbReference>
<dbReference type="GO" id="GO:0006203">
    <property type="term" value="P:dGTP catabolic process"/>
    <property type="evidence" value="ECO:0007669"/>
    <property type="project" value="TreeGrafter"/>
</dbReference>
<dbReference type="EMBL" id="WEIA01000003">
    <property type="protein sequence ID" value="NLR21010.1"/>
    <property type="molecule type" value="Genomic_DNA"/>
</dbReference>
<reference evidence="5" key="1">
    <citation type="submission" date="2019-10" db="EMBL/GenBank/DDBJ databases">
        <authorList>
            <person name="Paulsen S."/>
        </authorList>
    </citation>
    <scope>NUCLEOTIDE SEQUENCE</scope>
    <source>
        <strain evidence="5">LMG 19692</strain>
    </source>
</reference>
<evidence type="ECO:0000256" key="1">
    <source>
        <dbReference type="ARBA" id="ARBA00001946"/>
    </source>
</evidence>
<dbReference type="EMBL" id="CP137579">
    <property type="protein sequence ID" value="WOX30751.1"/>
    <property type="molecule type" value="Genomic_DNA"/>
</dbReference>
<gene>
    <name evidence="5" type="ORF">F9Y85_06715</name>
    <name evidence="6" type="ORF">R5H13_23005</name>
</gene>